<evidence type="ECO:0000313" key="2">
    <source>
        <dbReference type="EMBL" id="CAJ0585140.1"/>
    </source>
</evidence>
<gene>
    <name evidence="2" type="ORF">MSPICULIGERA_LOCUS23171</name>
</gene>
<evidence type="ECO:0000256" key="1">
    <source>
        <dbReference type="SAM" id="Coils"/>
    </source>
</evidence>
<reference evidence="2" key="1">
    <citation type="submission" date="2023-06" db="EMBL/GenBank/DDBJ databases">
        <authorList>
            <person name="Delattre M."/>
        </authorList>
    </citation>
    <scope>NUCLEOTIDE SEQUENCE</scope>
    <source>
        <strain evidence="2">AF72</strain>
    </source>
</reference>
<evidence type="ECO:0000313" key="3">
    <source>
        <dbReference type="Proteomes" id="UP001177023"/>
    </source>
</evidence>
<organism evidence="2 3">
    <name type="scientific">Mesorhabditis spiculigera</name>
    <dbReference type="NCBI Taxonomy" id="96644"/>
    <lineage>
        <taxon>Eukaryota</taxon>
        <taxon>Metazoa</taxon>
        <taxon>Ecdysozoa</taxon>
        <taxon>Nematoda</taxon>
        <taxon>Chromadorea</taxon>
        <taxon>Rhabditida</taxon>
        <taxon>Rhabditina</taxon>
        <taxon>Rhabditomorpha</taxon>
        <taxon>Rhabditoidea</taxon>
        <taxon>Rhabditidae</taxon>
        <taxon>Mesorhabditinae</taxon>
        <taxon>Mesorhabditis</taxon>
    </lineage>
</organism>
<accession>A0AA36GAF9</accession>
<dbReference type="EMBL" id="CATQJA010002702">
    <property type="protein sequence ID" value="CAJ0585140.1"/>
    <property type="molecule type" value="Genomic_DNA"/>
</dbReference>
<feature type="coiled-coil region" evidence="1">
    <location>
        <begin position="64"/>
        <end position="91"/>
    </location>
</feature>
<dbReference type="AlphaFoldDB" id="A0AA36GAF9"/>
<keyword evidence="3" id="KW-1185">Reference proteome</keyword>
<sequence>MAQPVDLSAESKQTLRLKMKDVVLDIDKLCGLAIGEREALSSLQQAILGHVAAEKGMEKTEGGLGKADDILNQMMNSLDEVEEELHIIDEMRSTFNIIQATGGHP</sequence>
<feature type="non-terminal residue" evidence="2">
    <location>
        <position position="105"/>
    </location>
</feature>
<proteinExistence type="predicted"/>
<comment type="caution">
    <text evidence="2">The sequence shown here is derived from an EMBL/GenBank/DDBJ whole genome shotgun (WGS) entry which is preliminary data.</text>
</comment>
<name>A0AA36GAF9_9BILA</name>
<dbReference type="Proteomes" id="UP001177023">
    <property type="component" value="Unassembled WGS sequence"/>
</dbReference>
<keyword evidence="1" id="KW-0175">Coiled coil</keyword>
<protein>
    <submittedName>
        <fullName evidence="2">Uncharacterized protein</fullName>
    </submittedName>
</protein>